<comment type="caution">
    <text evidence="1">The sequence shown here is derived from an EMBL/GenBank/DDBJ whole genome shotgun (WGS) entry which is preliminary data.</text>
</comment>
<organism evidence="1 2">
    <name type="scientific">Pseudonocardia sulfidoxydans NBRC 16205</name>
    <dbReference type="NCBI Taxonomy" id="1223511"/>
    <lineage>
        <taxon>Bacteria</taxon>
        <taxon>Bacillati</taxon>
        <taxon>Actinomycetota</taxon>
        <taxon>Actinomycetes</taxon>
        <taxon>Pseudonocardiales</taxon>
        <taxon>Pseudonocardiaceae</taxon>
        <taxon>Pseudonocardia</taxon>
    </lineage>
</organism>
<evidence type="ECO:0000313" key="1">
    <source>
        <dbReference type="EMBL" id="GEL23351.1"/>
    </source>
</evidence>
<name>A0A511DEZ3_9PSEU</name>
<evidence type="ECO:0000313" key="2">
    <source>
        <dbReference type="Proteomes" id="UP000321685"/>
    </source>
</evidence>
<gene>
    <name evidence="1" type="ORF">PSU4_23050</name>
</gene>
<dbReference type="AlphaFoldDB" id="A0A511DEZ3"/>
<sequence length="233" mass="24224">MSTIDSSVMLLTVGDGATGRRLPFHGSRPGSGLARVPAALASVPAVALPSRPGRGDLDPVLDEQRPGRVVVSGDDADLAAVLVRLLRKDLLGAVEVAFVPTSRRSAAAAAWGLPRDRAQAAALALDGVASPVPLVRDDAGGVLVGRGEVRNLRGEAYCDDTLVVRGAVRRLVATPGPGGVSSVRGRGVIPATGRALQIGCVGATVVVDGVEHPRVVPRWVWYRHTTDWLLVRP</sequence>
<protein>
    <recommendedName>
        <fullName evidence="3">DAGKc domain-containing protein</fullName>
    </recommendedName>
</protein>
<reference evidence="1 2" key="1">
    <citation type="submission" date="2019-07" db="EMBL/GenBank/DDBJ databases">
        <title>Whole genome shotgun sequence of Pseudonocardia sulfidoxydans NBRC 16205.</title>
        <authorList>
            <person name="Hosoyama A."/>
            <person name="Uohara A."/>
            <person name="Ohji S."/>
            <person name="Ichikawa N."/>
        </authorList>
    </citation>
    <scope>NUCLEOTIDE SEQUENCE [LARGE SCALE GENOMIC DNA]</scope>
    <source>
        <strain evidence="1 2">NBRC 16205</strain>
    </source>
</reference>
<keyword evidence="2" id="KW-1185">Reference proteome</keyword>
<accession>A0A511DEZ3</accession>
<evidence type="ECO:0008006" key="3">
    <source>
        <dbReference type="Google" id="ProtNLM"/>
    </source>
</evidence>
<proteinExistence type="predicted"/>
<dbReference type="Proteomes" id="UP000321685">
    <property type="component" value="Unassembled WGS sequence"/>
</dbReference>
<dbReference type="EMBL" id="BJVJ01000018">
    <property type="protein sequence ID" value="GEL23351.1"/>
    <property type="molecule type" value="Genomic_DNA"/>
</dbReference>